<feature type="region of interest" description="Disordered" evidence="1">
    <location>
        <begin position="30"/>
        <end position="55"/>
    </location>
</feature>
<evidence type="ECO:0000313" key="2">
    <source>
        <dbReference type="EMBL" id="KRH94029.1"/>
    </source>
</evidence>
<evidence type="ECO:0000313" key="3">
    <source>
        <dbReference type="Proteomes" id="UP000051530"/>
    </source>
</evidence>
<sequence length="110" mass="12600">MCTQEETIITLPKTIKKLLKDDSISEVENTLQMQSHGQHDKCHEQMSPLTNDKSHSQNLLNQNIMLSVHINRQSEPNENLINPFIFDPNSHGVDDTKPHQNEGVHNNSDY</sequence>
<reference evidence="2 3" key="1">
    <citation type="submission" date="2015-07" db="EMBL/GenBank/DDBJ databases">
        <title>The genome of Pseudoloma neurophilia, a relevant intracellular parasite of the zebrafish.</title>
        <authorList>
            <person name="Ndikumana S."/>
            <person name="Pelin A."/>
            <person name="Sanders J."/>
            <person name="Corradi N."/>
        </authorList>
    </citation>
    <scope>NUCLEOTIDE SEQUENCE [LARGE SCALE GENOMIC DNA]</scope>
    <source>
        <strain evidence="2 3">MK1</strain>
    </source>
</reference>
<feature type="compositionally biased region" description="Basic and acidic residues" evidence="1">
    <location>
        <begin position="92"/>
        <end position="102"/>
    </location>
</feature>
<evidence type="ECO:0000256" key="1">
    <source>
        <dbReference type="SAM" id="MobiDB-lite"/>
    </source>
</evidence>
<proteinExistence type="predicted"/>
<dbReference type="AlphaFoldDB" id="A0A0R0LXH5"/>
<protein>
    <submittedName>
        <fullName evidence="2">Uncharacterized protein</fullName>
    </submittedName>
</protein>
<dbReference type="VEuPathDB" id="MicrosporidiaDB:M153_4180003580"/>
<dbReference type="Proteomes" id="UP000051530">
    <property type="component" value="Unassembled WGS sequence"/>
</dbReference>
<name>A0A0R0LXH5_9MICR</name>
<keyword evidence="3" id="KW-1185">Reference proteome</keyword>
<dbReference type="EMBL" id="LGUB01000151">
    <property type="protein sequence ID" value="KRH94029.1"/>
    <property type="molecule type" value="Genomic_DNA"/>
</dbReference>
<gene>
    <name evidence="2" type="ORF">M153_4180003580</name>
</gene>
<comment type="caution">
    <text evidence="2">The sequence shown here is derived from an EMBL/GenBank/DDBJ whole genome shotgun (WGS) entry which is preliminary data.</text>
</comment>
<feature type="region of interest" description="Disordered" evidence="1">
    <location>
        <begin position="79"/>
        <end position="110"/>
    </location>
</feature>
<accession>A0A0R0LXH5</accession>
<organism evidence="2 3">
    <name type="scientific">Pseudoloma neurophilia</name>
    <dbReference type="NCBI Taxonomy" id="146866"/>
    <lineage>
        <taxon>Eukaryota</taxon>
        <taxon>Fungi</taxon>
        <taxon>Fungi incertae sedis</taxon>
        <taxon>Microsporidia</taxon>
        <taxon>Pseudoloma</taxon>
    </lineage>
</organism>